<gene>
    <name evidence="1" type="ORF">SFB21_1404</name>
</gene>
<evidence type="ECO:0000313" key="2">
    <source>
        <dbReference type="Proteomes" id="UP000489961"/>
    </source>
</evidence>
<sequence>MKTRYSLLLNKQFQQLILRVNWADFFVKRTKAGCDLVCYSVLMFWGLEQ</sequence>
<name>A0A811GCM2_9GAMM</name>
<organism evidence="1 2">
    <name type="scientific">Acinetobacter bouvetii</name>
    <dbReference type="NCBI Taxonomy" id="202951"/>
    <lineage>
        <taxon>Bacteria</taxon>
        <taxon>Pseudomonadati</taxon>
        <taxon>Pseudomonadota</taxon>
        <taxon>Gammaproteobacteria</taxon>
        <taxon>Moraxellales</taxon>
        <taxon>Moraxellaceae</taxon>
        <taxon>Acinetobacter</taxon>
    </lineage>
</organism>
<proteinExistence type="predicted"/>
<dbReference type="Proteomes" id="UP000489961">
    <property type="component" value="Unassembled WGS sequence"/>
</dbReference>
<dbReference type="AlphaFoldDB" id="A0A811GCM2"/>
<accession>A0A811GCM2</accession>
<reference evidence="1 2" key="1">
    <citation type="submission" date="2020-02" db="EMBL/GenBank/DDBJ databases">
        <authorList>
            <person name="Chaudhuri R."/>
        </authorList>
    </citation>
    <scope>NUCLEOTIDE SEQUENCE [LARGE SCALE GENOMIC DNA]</scope>
    <source>
        <strain evidence="1">SFB21</strain>
    </source>
</reference>
<evidence type="ECO:0000313" key="1">
    <source>
        <dbReference type="EMBL" id="CAB1214034.1"/>
    </source>
</evidence>
<protein>
    <submittedName>
        <fullName evidence="1">Uncharacterized protein</fullName>
    </submittedName>
</protein>
<comment type="caution">
    <text evidence="1">The sequence shown here is derived from an EMBL/GenBank/DDBJ whole genome shotgun (WGS) entry which is preliminary data.</text>
</comment>
<dbReference type="EMBL" id="CADDTS010000025">
    <property type="protein sequence ID" value="CAB1214034.1"/>
    <property type="molecule type" value="Genomic_DNA"/>
</dbReference>